<keyword evidence="2" id="KW-0238">DNA-binding</keyword>
<keyword evidence="1" id="KW-0805">Transcription regulation</keyword>
<feature type="domain" description="HTH marR-type" evidence="4">
    <location>
        <begin position="1"/>
        <end position="141"/>
    </location>
</feature>
<evidence type="ECO:0000256" key="2">
    <source>
        <dbReference type="ARBA" id="ARBA00023125"/>
    </source>
</evidence>
<dbReference type="InterPro" id="IPR039422">
    <property type="entry name" value="MarR/SlyA-like"/>
</dbReference>
<protein>
    <recommendedName>
        <fullName evidence="4">HTH marR-type domain-containing protein</fullName>
    </recommendedName>
</protein>
<evidence type="ECO:0000256" key="1">
    <source>
        <dbReference type="ARBA" id="ARBA00023015"/>
    </source>
</evidence>
<keyword evidence="6" id="KW-1185">Reference proteome</keyword>
<comment type="caution">
    <text evidence="5">The sequence shown here is derived from an EMBL/GenBank/DDBJ whole genome shotgun (WGS) entry which is preliminary data.</text>
</comment>
<dbReference type="EMBL" id="BAABRI010000014">
    <property type="protein sequence ID" value="GAA5483413.1"/>
    <property type="molecule type" value="Genomic_DNA"/>
</dbReference>
<dbReference type="PANTHER" id="PTHR33164:SF43">
    <property type="entry name" value="HTH-TYPE TRANSCRIPTIONAL REPRESSOR YETL"/>
    <property type="match status" value="1"/>
</dbReference>
<dbReference type="InterPro" id="IPR036390">
    <property type="entry name" value="WH_DNA-bd_sf"/>
</dbReference>
<name>A0ABP9UPC9_9BACT</name>
<evidence type="ECO:0000256" key="3">
    <source>
        <dbReference type="ARBA" id="ARBA00023163"/>
    </source>
</evidence>
<dbReference type="PANTHER" id="PTHR33164">
    <property type="entry name" value="TRANSCRIPTIONAL REGULATOR, MARR FAMILY"/>
    <property type="match status" value="1"/>
</dbReference>
<dbReference type="Pfam" id="PF12802">
    <property type="entry name" value="MarR_2"/>
    <property type="match status" value="1"/>
</dbReference>
<evidence type="ECO:0000313" key="5">
    <source>
        <dbReference type="EMBL" id="GAA5483413.1"/>
    </source>
</evidence>
<evidence type="ECO:0000259" key="4">
    <source>
        <dbReference type="PROSITE" id="PS50995"/>
    </source>
</evidence>
<dbReference type="Proteomes" id="UP001476282">
    <property type="component" value="Unassembled WGS sequence"/>
</dbReference>
<keyword evidence="3" id="KW-0804">Transcription</keyword>
<dbReference type="PROSITE" id="PS50995">
    <property type="entry name" value="HTH_MARR_2"/>
    <property type="match status" value="1"/>
</dbReference>
<reference evidence="5 6" key="1">
    <citation type="submission" date="2024-02" db="EMBL/GenBank/DDBJ databases">
        <title>Haloferula sargassicola NBRC 104335.</title>
        <authorList>
            <person name="Ichikawa N."/>
            <person name="Katano-Makiyama Y."/>
            <person name="Hidaka K."/>
        </authorList>
    </citation>
    <scope>NUCLEOTIDE SEQUENCE [LARGE SCALE GENOMIC DNA]</scope>
    <source>
        <strain evidence="5 6">NBRC 104335</strain>
    </source>
</reference>
<gene>
    <name evidence="5" type="ORF">Hsar01_02644</name>
</gene>
<sequence length="141" mass="15545">MSDSRKKLSDGDYARLADFRFALRRFLEFSADAAKGEGLTPRQHQAMLVIRGSEGGRASVGRLAERLCLKPNTTAELAQRLEAGGWITREPGQADRRVVVLALTPAAEAKLEHLSHVHRRELGQIGPEIAALFQSLAEEEK</sequence>
<accession>A0ABP9UPC9</accession>
<dbReference type="PROSITE" id="PS01117">
    <property type="entry name" value="HTH_MARR_1"/>
    <property type="match status" value="1"/>
</dbReference>
<dbReference type="InterPro" id="IPR023187">
    <property type="entry name" value="Tscrpt_reg_MarR-type_CS"/>
</dbReference>
<dbReference type="SMART" id="SM00347">
    <property type="entry name" value="HTH_MARR"/>
    <property type="match status" value="1"/>
</dbReference>
<dbReference type="RefSeq" id="WP_353567521.1">
    <property type="nucleotide sequence ID" value="NZ_BAABRI010000014.1"/>
</dbReference>
<dbReference type="Gene3D" id="1.10.10.10">
    <property type="entry name" value="Winged helix-like DNA-binding domain superfamily/Winged helix DNA-binding domain"/>
    <property type="match status" value="1"/>
</dbReference>
<dbReference type="InterPro" id="IPR036388">
    <property type="entry name" value="WH-like_DNA-bd_sf"/>
</dbReference>
<dbReference type="InterPro" id="IPR000835">
    <property type="entry name" value="HTH_MarR-typ"/>
</dbReference>
<organism evidence="5 6">
    <name type="scientific">Haloferula sargassicola</name>
    <dbReference type="NCBI Taxonomy" id="490096"/>
    <lineage>
        <taxon>Bacteria</taxon>
        <taxon>Pseudomonadati</taxon>
        <taxon>Verrucomicrobiota</taxon>
        <taxon>Verrucomicrobiia</taxon>
        <taxon>Verrucomicrobiales</taxon>
        <taxon>Verrucomicrobiaceae</taxon>
        <taxon>Haloferula</taxon>
    </lineage>
</organism>
<dbReference type="SUPFAM" id="SSF46785">
    <property type="entry name" value="Winged helix' DNA-binding domain"/>
    <property type="match status" value="1"/>
</dbReference>
<evidence type="ECO:0000313" key="6">
    <source>
        <dbReference type="Proteomes" id="UP001476282"/>
    </source>
</evidence>
<proteinExistence type="predicted"/>